<dbReference type="EMBL" id="CP134847">
    <property type="protein sequence ID" value="WNL17973.1"/>
    <property type="molecule type" value="Genomic_DNA"/>
</dbReference>
<dbReference type="GO" id="GO:0006302">
    <property type="term" value="P:double-strand break repair"/>
    <property type="evidence" value="ECO:0007669"/>
    <property type="project" value="TreeGrafter"/>
</dbReference>
<dbReference type="PANTHER" id="PTHR32182:SF0">
    <property type="entry name" value="DNA REPLICATION AND REPAIR PROTEIN RECF"/>
    <property type="match status" value="1"/>
</dbReference>
<accession>A0AA96I4N1</accession>
<feature type="domain" description="Protein CR006 P-loop" evidence="1">
    <location>
        <begin position="19"/>
        <end position="726"/>
    </location>
</feature>
<geneLocation type="plasmid" evidence="2">
    <name>p133_LEO_107</name>
</geneLocation>
<dbReference type="InterPro" id="IPR027417">
    <property type="entry name" value="P-loop_NTPase"/>
</dbReference>
<name>A0AA96I4N1_9BACT</name>
<dbReference type="GO" id="GO:0000731">
    <property type="term" value="P:DNA synthesis involved in DNA repair"/>
    <property type="evidence" value="ECO:0007669"/>
    <property type="project" value="TreeGrafter"/>
</dbReference>
<evidence type="ECO:0000259" key="1">
    <source>
        <dbReference type="Pfam" id="PF13166"/>
    </source>
</evidence>
<gene>
    <name evidence="2" type="ORF">RJG54_12115</name>
</gene>
<organism evidence="2">
    <name type="scientific">Arcobacter sp. AZ-2023</name>
    <dbReference type="NCBI Taxonomy" id="3074453"/>
    <lineage>
        <taxon>Bacteria</taxon>
        <taxon>Pseudomonadati</taxon>
        <taxon>Campylobacterota</taxon>
        <taxon>Epsilonproteobacteria</taxon>
        <taxon>Campylobacterales</taxon>
        <taxon>Arcobacteraceae</taxon>
        <taxon>Arcobacter</taxon>
    </lineage>
</organism>
<dbReference type="Pfam" id="PF13166">
    <property type="entry name" value="AAA_13"/>
    <property type="match status" value="1"/>
</dbReference>
<dbReference type="InterPro" id="IPR026866">
    <property type="entry name" value="CR006_AAA"/>
</dbReference>
<proteinExistence type="predicted"/>
<evidence type="ECO:0000313" key="2">
    <source>
        <dbReference type="EMBL" id="WNL17973.1"/>
    </source>
</evidence>
<reference evidence="2" key="1">
    <citation type="submission" date="2023-09" db="EMBL/GenBank/DDBJ databases">
        <title>Arcobacter tbilisiensis sp. nov. isolated from chicken meat in Tbilisi, Georgia.</title>
        <authorList>
            <person name="Matthias R."/>
            <person name="Zautner A.E."/>
        </authorList>
    </citation>
    <scope>NUCLEOTIDE SEQUENCE</scope>
    <source>
        <strain evidence="2">LEO 107</strain>
        <plasmid evidence="2">p133_LEO_107</plasmid>
    </source>
</reference>
<dbReference type="SUPFAM" id="SSF52540">
    <property type="entry name" value="P-loop containing nucleoside triphosphate hydrolases"/>
    <property type="match status" value="1"/>
</dbReference>
<keyword evidence="2" id="KW-0614">Plasmid</keyword>
<dbReference type="PANTHER" id="PTHR32182">
    <property type="entry name" value="DNA REPLICATION AND REPAIR PROTEIN RECF"/>
    <property type="match status" value="1"/>
</dbReference>
<dbReference type="Gene3D" id="3.40.50.300">
    <property type="entry name" value="P-loop containing nucleotide triphosphate hydrolases"/>
    <property type="match status" value="1"/>
</dbReference>
<protein>
    <submittedName>
        <fullName evidence="2">AAA family ATPase</fullName>
    </submittedName>
</protein>
<dbReference type="AlphaFoldDB" id="A0AA96I4N1"/>
<sequence>MINKVEKLVSIGKFRNYQATGQVNFKKLTLIYGDNGNGKTTLTSVFRSLATNNSEIIRSRISTNHTTVQAAQISRLGTPNIFHTFGANGWTAQFPEIEIFDIHFVNENIYSGFDFSDEHRKQLHQFVIGAQGVAIQTQIEQNKIDKTNSRQIQSDIEVQLIQQVGNNLSTNLINSFLSIPVEQANDIDQLITNAETVLASANANAIIQTLQPLSNLTRISTGINLDSLIADLQTTSQTIQNRVLETLFSQHCQDLSASTFDGPENWLQKGFAYVKSKQALNEPNISCPFCKQSIDANSDILNAYASKFNADFNALVQRLQTHLQSLQNFNFDVTIQAINNINQINASRITSWTTHLPSTVQPPIFNIIADEANLRIEFQNLIASVEQKIQNPTAAVAIITATTFQTSVQNINANIDVYNQNVATYNTAITTFRTNIQTVATAQLEVDRLKRIKKRVEIPIAALCDQLISERQILRGLETAYTQLSQQQQTAATTFFNNYQTRINHYLDNIFRTPFRIDNVVHVAPRGRATQSQIGYRLTIDGNEISFALNQPFNAKESLSEGDKSTIALAFFLSKLDIDPNKQNKILIFDDPLSSLDTNRRTYTIGIIKSLFQQLKQVVVLSHNEYFLHEVGKDIADKCTLRISEDYTTRASKIVVCDLDELVKIDYFRNIERLEAFRNNPDIHLKDTVLGWLRNVLEAHLRFKFYKEIRSMTGQATFGRLISFLNTYPITFRDNANRDDIILKLNLINGASWRSHHGDPNPDYAALGMNPHTITVTELDNLIQDTLNLIEMRL</sequence>